<evidence type="ECO:0000256" key="1">
    <source>
        <dbReference type="SAM" id="MobiDB-lite"/>
    </source>
</evidence>
<evidence type="ECO:0000313" key="3">
    <source>
        <dbReference type="Proteomes" id="UP000236621"/>
    </source>
</evidence>
<accession>A0A2K3QHC2</accession>
<comment type="caution">
    <text evidence="2">The sequence shown here is derived from an EMBL/GenBank/DDBJ whole genome shotgun (WGS) entry which is preliminary data.</text>
</comment>
<feature type="region of interest" description="Disordered" evidence="1">
    <location>
        <begin position="285"/>
        <end position="351"/>
    </location>
</feature>
<name>A0A2K3QHC2_9HYPO</name>
<sequence>MGMHGPLTAQGLGRSPYDDVVEGEGDDDTRQPSQLYDYHGRPVNPETRRVNRDIVRSHNEVMLVIGVAEPENPFAGPEAESQRRHEAYEKSIGLRLASSARRCIESVGLFGVHGLRQRILIYKRYSQIPFWELYQAARKDFSVSREILAGAPTGFLTNYVEQNISRLWAGDKHNMLARRCIHEIWSYIRVHLELYAALQRLGLTPSRLLLPSPKFFVPFTDESPMPPLTAPEDFTLPSLLRWIGGVFVSTTPFLVWVMAQRTVHDMTPRIWTQVFKRLPNTLSHAIPPPPLLPPPPPPPPPPTIPHPLNDNYGSYQENFPEGHNQHGTNAPPLQDADHHTISQPGSVDAIRRSSIYSTRGDDYASDDENEGVSATLISFDVEATESTDAPPGLWSAELRPSLAPESRSNAAQPPVYANTLLTQLPALFGSYILTDAITRILVVPYEASALRLVGRTLLLRRGRSCQGIYSVNLLSGISWTSAVNFFGTELLHLVLCVEVWAVFTSISQWFHMTEEEWKAEEGKG</sequence>
<protein>
    <submittedName>
        <fullName evidence="2">Uncharacterized protein</fullName>
    </submittedName>
</protein>
<reference evidence="2 3" key="1">
    <citation type="submission" date="2017-08" db="EMBL/GenBank/DDBJ databases">
        <title>Harnessing the power of phylogenomics to disentangle the directionality and signatures of interkingdom host jumping in the parasitic fungal genus Tolypocladium.</title>
        <authorList>
            <person name="Quandt C.A."/>
            <person name="Patterson W."/>
            <person name="Spatafora J.W."/>
        </authorList>
    </citation>
    <scope>NUCLEOTIDE SEQUENCE [LARGE SCALE GENOMIC DNA]</scope>
    <source>
        <strain evidence="2 3">CBS 113982</strain>
    </source>
</reference>
<feature type="compositionally biased region" description="Pro residues" evidence="1">
    <location>
        <begin position="286"/>
        <end position="305"/>
    </location>
</feature>
<dbReference type="OrthoDB" id="5383784at2759"/>
<organism evidence="2 3">
    <name type="scientific">Tolypocladium capitatum</name>
    <dbReference type="NCBI Taxonomy" id="45235"/>
    <lineage>
        <taxon>Eukaryota</taxon>
        <taxon>Fungi</taxon>
        <taxon>Dikarya</taxon>
        <taxon>Ascomycota</taxon>
        <taxon>Pezizomycotina</taxon>
        <taxon>Sordariomycetes</taxon>
        <taxon>Hypocreomycetidae</taxon>
        <taxon>Hypocreales</taxon>
        <taxon>Ophiocordycipitaceae</taxon>
        <taxon>Tolypocladium</taxon>
    </lineage>
</organism>
<dbReference type="EMBL" id="NRSZ01000483">
    <property type="protein sequence ID" value="PNY26915.1"/>
    <property type="molecule type" value="Genomic_DNA"/>
</dbReference>
<keyword evidence="3" id="KW-1185">Reference proteome</keyword>
<dbReference type="AlphaFoldDB" id="A0A2K3QHC2"/>
<feature type="region of interest" description="Disordered" evidence="1">
    <location>
        <begin position="1"/>
        <end position="50"/>
    </location>
</feature>
<dbReference type="STRING" id="45235.A0A2K3QHC2"/>
<dbReference type="Proteomes" id="UP000236621">
    <property type="component" value="Unassembled WGS sequence"/>
</dbReference>
<proteinExistence type="predicted"/>
<evidence type="ECO:0000313" key="2">
    <source>
        <dbReference type="EMBL" id="PNY26915.1"/>
    </source>
</evidence>
<gene>
    <name evidence="2" type="ORF">TCAP_03159</name>
</gene>